<dbReference type="PANTHER" id="PTHR11362">
    <property type="entry name" value="PHOSPHATIDYLETHANOLAMINE-BINDING PROTEIN"/>
    <property type="match status" value="1"/>
</dbReference>
<dbReference type="EMBL" id="JAUESC010000004">
    <property type="protein sequence ID" value="KAK0594806.1"/>
    <property type="molecule type" value="Genomic_DNA"/>
</dbReference>
<dbReference type="Gene3D" id="3.90.280.10">
    <property type="entry name" value="PEBP-like"/>
    <property type="match status" value="1"/>
</dbReference>
<dbReference type="CDD" id="cd00866">
    <property type="entry name" value="PEBP_euk"/>
    <property type="match status" value="1"/>
</dbReference>
<dbReference type="GO" id="GO:0010228">
    <property type="term" value="P:vegetative to reproductive phase transition of meristem"/>
    <property type="evidence" value="ECO:0007669"/>
    <property type="project" value="TreeGrafter"/>
</dbReference>
<accession>A0AA39VXU5</accession>
<evidence type="ECO:0000313" key="3">
    <source>
        <dbReference type="Proteomes" id="UP001168877"/>
    </source>
</evidence>
<proteinExistence type="inferred from homology"/>
<reference evidence="2" key="1">
    <citation type="journal article" date="2022" name="Plant J.">
        <title>Strategies of tolerance reflected in two North American maple genomes.</title>
        <authorList>
            <person name="McEvoy S.L."/>
            <person name="Sezen U.U."/>
            <person name="Trouern-Trend A."/>
            <person name="McMahon S.M."/>
            <person name="Schaberg P.G."/>
            <person name="Yang J."/>
            <person name="Wegrzyn J.L."/>
            <person name="Swenson N.G."/>
        </authorList>
    </citation>
    <scope>NUCLEOTIDE SEQUENCE</scope>
    <source>
        <strain evidence="2">NS2018</strain>
    </source>
</reference>
<dbReference type="InterPro" id="IPR001858">
    <property type="entry name" value="Phosphatidylethanolamine-bd_CS"/>
</dbReference>
<organism evidence="2 3">
    <name type="scientific">Acer saccharum</name>
    <name type="common">Sugar maple</name>
    <dbReference type="NCBI Taxonomy" id="4024"/>
    <lineage>
        <taxon>Eukaryota</taxon>
        <taxon>Viridiplantae</taxon>
        <taxon>Streptophyta</taxon>
        <taxon>Embryophyta</taxon>
        <taxon>Tracheophyta</taxon>
        <taxon>Spermatophyta</taxon>
        <taxon>Magnoliopsida</taxon>
        <taxon>eudicotyledons</taxon>
        <taxon>Gunneridae</taxon>
        <taxon>Pentapetalae</taxon>
        <taxon>rosids</taxon>
        <taxon>malvids</taxon>
        <taxon>Sapindales</taxon>
        <taxon>Sapindaceae</taxon>
        <taxon>Hippocastanoideae</taxon>
        <taxon>Acereae</taxon>
        <taxon>Acer</taxon>
    </lineage>
</organism>
<dbReference type="PANTHER" id="PTHR11362:SF108">
    <property type="entry name" value="PROTEIN BROTHER OF FT AND TFL 1"/>
    <property type="match status" value="1"/>
</dbReference>
<dbReference type="SUPFAM" id="SSF49777">
    <property type="entry name" value="PEBP-like"/>
    <property type="match status" value="1"/>
</dbReference>
<dbReference type="FunFam" id="3.90.280.10:FF:000001">
    <property type="entry name" value="Terminal flower 1"/>
    <property type="match status" value="1"/>
</dbReference>
<dbReference type="InterPro" id="IPR035810">
    <property type="entry name" value="PEBP_euk"/>
</dbReference>
<keyword evidence="3" id="KW-1185">Reference proteome</keyword>
<evidence type="ECO:0000313" key="2">
    <source>
        <dbReference type="EMBL" id="KAK0594806.1"/>
    </source>
</evidence>
<dbReference type="PROSITE" id="PS01220">
    <property type="entry name" value="PBP"/>
    <property type="match status" value="1"/>
</dbReference>
<dbReference type="AlphaFoldDB" id="A0AA39VXU5"/>
<gene>
    <name evidence="2" type="ORF">LWI29_000714</name>
</gene>
<evidence type="ECO:0000256" key="1">
    <source>
        <dbReference type="ARBA" id="ARBA00007091"/>
    </source>
</evidence>
<dbReference type="Pfam" id="PF01161">
    <property type="entry name" value="PBP"/>
    <property type="match status" value="1"/>
</dbReference>
<dbReference type="GO" id="GO:0009908">
    <property type="term" value="P:flower development"/>
    <property type="evidence" value="ECO:0007669"/>
    <property type="project" value="TreeGrafter"/>
</dbReference>
<dbReference type="Proteomes" id="UP001168877">
    <property type="component" value="Unassembled WGS sequence"/>
</dbReference>
<dbReference type="InterPro" id="IPR036610">
    <property type="entry name" value="PEBP-like_sf"/>
</dbReference>
<protein>
    <submittedName>
        <fullName evidence="2">Uncharacterized protein</fullName>
    </submittedName>
</protein>
<comment type="similarity">
    <text evidence="1">Belongs to the phosphatidylethanolamine-binding protein family.</text>
</comment>
<dbReference type="InterPro" id="IPR008914">
    <property type="entry name" value="PEBP"/>
</dbReference>
<reference evidence="2" key="2">
    <citation type="submission" date="2023-06" db="EMBL/GenBank/DDBJ databases">
        <authorList>
            <person name="Swenson N.G."/>
            <person name="Wegrzyn J.L."/>
            <person name="Mcevoy S.L."/>
        </authorList>
    </citation>
    <scope>NUCLEOTIDE SEQUENCE</scope>
    <source>
        <strain evidence="2">NS2018</strain>
        <tissue evidence="2">Leaf</tissue>
    </source>
</reference>
<sequence>MSRMTTEALSVGRVVGDVVDTFTPSVKMTVTFSNNNQVSNGHELMPSAIATKPRVDIGGDSLRAAYTLIMTDPDAPSPSDPHLKEHLHWMVTNIPGTTDVSFGKEVVSYETPKPVVGIHRYVFILFKQKGRQTVQEPTLRDNFNTRDFAEHNNLGSPVAVVYFNAQRETAARRR</sequence>
<comment type="caution">
    <text evidence="2">The sequence shown here is derived from an EMBL/GenBank/DDBJ whole genome shotgun (WGS) entry which is preliminary data.</text>
</comment>
<name>A0AA39VXU5_ACESA</name>